<comment type="caution">
    <text evidence="7">The sequence shown here is derived from an EMBL/GenBank/DDBJ whole genome shotgun (WGS) entry which is preliminary data.</text>
</comment>
<feature type="transmembrane region" description="Helical" evidence="5">
    <location>
        <begin position="122"/>
        <end position="141"/>
    </location>
</feature>
<organism evidence="7 8">
    <name type="scientific">Micractinium conductrix</name>
    <dbReference type="NCBI Taxonomy" id="554055"/>
    <lineage>
        <taxon>Eukaryota</taxon>
        <taxon>Viridiplantae</taxon>
        <taxon>Chlorophyta</taxon>
        <taxon>core chlorophytes</taxon>
        <taxon>Trebouxiophyceae</taxon>
        <taxon>Chlorellales</taxon>
        <taxon>Chlorellaceae</taxon>
        <taxon>Chlorella clade</taxon>
        <taxon>Micractinium</taxon>
    </lineage>
</organism>
<reference evidence="7 8" key="1">
    <citation type="journal article" date="2018" name="Plant J.">
        <title>Genome sequences of Chlorella sorokiniana UTEX 1602 and Micractinium conductrix SAG 241.80: implications to maltose excretion by a green alga.</title>
        <authorList>
            <person name="Arriola M.B."/>
            <person name="Velmurugan N."/>
            <person name="Zhang Y."/>
            <person name="Plunkett M.H."/>
            <person name="Hondzo H."/>
            <person name="Barney B.M."/>
        </authorList>
    </citation>
    <scope>NUCLEOTIDE SEQUENCE [LARGE SCALE GENOMIC DNA]</scope>
    <source>
        <strain evidence="7 8">SAG 241.80</strain>
    </source>
</reference>
<evidence type="ECO:0000256" key="1">
    <source>
        <dbReference type="ARBA" id="ARBA00004141"/>
    </source>
</evidence>
<feature type="transmembrane region" description="Helical" evidence="5">
    <location>
        <begin position="95"/>
        <end position="116"/>
    </location>
</feature>
<evidence type="ECO:0000313" key="7">
    <source>
        <dbReference type="EMBL" id="PSC69943.1"/>
    </source>
</evidence>
<protein>
    <submittedName>
        <fullName evidence="7">Triose-phosphate transporter domain isoform A</fullName>
    </submittedName>
</protein>
<name>A0A2P6V783_9CHLO</name>
<dbReference type="AlphaFoldDB" id="A0A2P6V783"/>
<evidence type="ECO:0000259" key="6">
    <source>
        <dbReference type="Pfam" id="PF03151"/>
    </source>
</evidence>
<gene>
    <name evidence="7" type="ORF">C2E20_6614</name>
</gene>
<dbReference type="EMBL" id="LHPF02000023">
    <property type="protein sequence ID" value="PSC69943.1"/>
    <property type="molecule type" value="Genomic_DNA"/>
</dbReference>
<comment type="subcellular location">
    <subcellularLocation>
        <location evidence="1">Membrane</location>
        <topology evidence="1">Multi-pass membrane protein</topology>
    </subcellularLocation>
</comment>
<feature type="transmembrane region" description="Helical" evidence="5">
    <location>
        <begin position="296"/>
        <end position="312"/>
    </location>
</feature>
<dbReference type="GO" id="GO:0016020">
    <property type="term" value="C:membrane"/>
    <property type="evidence" value="ECO:0007669"/>
    <property type="project" value="UniProtKB-SubCell"/>
</dbReference>
<keyword evidence="4 5" id="KW-0472">Membrane</keyword>
<evidence type="ECO:0000256" key="2">
    <source>
        <dbReference type="ARBA" id="ARBA00022692"/>
    </source>
</evidence>
<dbReference type="InterPro" id="IPR050186">
    <property type="entry name" value="TPT_transporter"/>
</dbReference>
<keyword evidence="2 5" id="KW-0812">Transmembrane</keyword>
<dbReference type="InterPro" id="IPR004853">
    <property type="entry name" value="Sugar_P_trans_dom"/>
</dbReference>
<dbReference type="OrthoDB" id="6418713at2759"/>
<proteinExistence type="predicted"/>
<evidence type="ECO:0000313" key="8">
    <source>
        <dbReference type="Proteomes" id="UP000239649"/>
    </source>
</evidence>
<sequence length="370" mass="39074">MGAPATPSAADAHHFTMFGMSKLVIAVVASVAWMSVSSGLILLNKELLSHGFHFPMALSGLGMAFSGTASYLCCRVFKIVEAKKNLSPRFYVTKILPVGLFMALTLHFGNLVYLYLTVAFIQMLKAFTPIIAMIALFVAGLETPTRRLVASVSFIAVGTALASAGEVNLSLPGMLIMFLSELFESIRLVMTQLLLTGLRFHPIEGLMYLAPACTFWLALGSLLLELRPMLAAGAFGLMAQRPGAFLAAAAMGFAVNSLAYIVIQAASSLTLKVLGTVKNALVVCLGVAMLGERVTGLQGLGYAVSVAAFFWYQKIKMQQIKQDSHGGHLLAAAVGKGGDGKNGSPGLPRYAVPAVELAADAVGSRVPDKV</sequence>
<dbReference type="PANTHER" id="PTHR11132">
    <property type="entry name" value="SOLUTE CARRIER FAMILY 35"/>
    <property type="match status" value="1"/>
</dbReference>
<keyword evidence="8" id="KW-1185">Reference proteome</keyword>
<evidence type="ECO:0000256" key="4">
    <source>
        <dbReference type="ARBA" id="ARBA00023136"/>
    </source>
</evidence>
<dbReference type="Pfam" id="PF03151">
    <property type="entry name" value="TPT"/>
    <property type="match status" value="1"/>
</dbReference>
<feature type="transmembrane region" description="Helical" evidence="5">
    <location>
        <begin position="148"/>
        <end position="165"/>
    </location>
</feature>
<keyword evidence="3 5" id="KW-1133">Transmembrane helix</keyword>
<feature type="transmembrane region" description="Helical" evidence="5">
    <location>
        <begin position="54"/>
        <end position="74"/>
    </location>
</feature>
<feature type="domain" description="Sugar phosphate transporter" evidence="6">
    <location>
        <begin position="30"/>
        <end position="312"/>
    </location>
</feature>
<evidence type="ECO:0000256" key="5">
    <source>
        <dbReference type="SAM" id="Phobius"/>
    </source>
</evidence>
<evidence type="ECO:0000256" key="3">
    <source>
        <dbReference type="ARBA" id="ARBA00022989"/>
    </source>
</evidence>
<dbReference type="Proteomes" id="UP000239649">
    <property type="component" value="Unassembled WGS sequence"/>
</dbReference>
<feature type="transmembrane region" description="Helical" evidence="5">
    <location>
        <begin position="206"/>
        <end position="224"/>
    </location>
</feature>
<accession>A0A2P6V783</accession>
<feature type="transmembrane region" description="Helical" evidence="5">
    <location>
        <begin position="244"/>
        <end position="263"/>
    </location>
</feature>
<feature type="transmembrane region" description="Helical" evidence="5">
    <location>
        <begin position="23"/>
        <end position="42"/>
    </location>
</feature>